<evidence type="ECO:0000256" key="1">
    <source>
        <dbReference type="ARBA" id="ARBA00004477"/>
    </source>
</evidence>
<feature type="transmembrane region" description="Helical" evidence="13">
    <location>
        <begin position="158"/>
        <end position="178"/>
    </location>
</feature>
<evidence type="ECO:0000256" key="12">
    <source>
        <dbReference type="SAM" id="MobiDB-lite"/>
    </source>
</evidence>
<evidence type="ECO:0000256" key="5">
    <source>
        <dbReference type="ARBA" id="ARBA00022692"/>
    </source>
</evidence>
<protein>
    <submittedName>
        <fullName evidence="15">Pannexin-2</fullName>
    </submittedName>
</protein>
<sequence>MYVPALGWEFLASTRLTSELSFLLQEIDNCYHRAAEGRAPKIEKQIQSKGPGITERERREIIENAEKDKSPEQNLFEKYLERRGRSNFLAKLYLARHVLILLLSALPISYLCTYYATQTQNEFTCALGAAPDGAGRAVRVPCKLPAVQLQRIVAGVDIVLLCVMNLVILLNLVHLFIFRKSNFVFDKLHKVGIKTRRQWRRSQFCDINILAMFCDENRDHIKSLNRLDFITNESDLMYDNVVRQLLAALAQSNHDATPTVRDSGVQTGDPSASPAEPPVVKRPRRK</sequence>
<keyword evidence="4" id="KW-1003">Cell membrane</keyword>
<dbReference type="RefSeq" id="XP_008567186.1">
    <property type="nucleotide sequence ID" value="XM_008568964.1"/>
</dbReference>
<accession>A0ABM0QFP5</accession>
<gene>
    <name evidence="15" type="primary">PANX2</name>
</gene>
<organism evidence="14 15">
    <name type="scientific">Galeopterus variegatus</name>
    <name type="common">Malayan flying lemur</name>
    <name type="synonym">Cynocephalus variegatus</name>
    <dbReference type="NCBI Taxonomy" id="482537"/>
    <lineage>
        <taxon>Eukaryota</taxon>
        <taxon>Metazoa</taxon>
        <taxon>Chordata</taxon>
        <taxon>Craniata</taxon>
        <taxon>Vertebrata</taxon>
        <taxon>Euteleostomi</taxon>
        <taxon>Mammalia</taxon>
        <taxon>Eutheria</taxon>
        <taxon>Euarchontoglires</taxon>
        <taxon>Dermoptera</taxon>
        <taxon>Cynocephalidae</taxon>
        <taxon>Galeopterus</taxon>
    </lineage>
</organism>
<feature type="transmembrane region" description="Helical" evidence="13">
    <location>
        <begin position="93"/>
        <end position="116"/>
    </location>
</feature>
<evidence type="ECO:0000313" key="15">
    <source>
        <dbReference type="RefSeq" id="XP_008567186.1"/>
    </source>
</evidence>
<evidence type="ECO:0000256" key="2">
    <source>
        <dbReference type="ARBA" id="ARBA00004651"/>
    </source>
</evidence>
<comment type="subcellular location">
    <subcellularLocation>
        <location evidence="2">Cell membrane</location>
        <topology evidence="2">Multi-pass membrane protein</topology>
    </subcellularLocation>
    <subcellularLocation>
        <location evidence="1">Endoplasmic reticulum membrane</location>
        <topology evidence="1">Multi-pass membrane protein</topology>
    </subcellularLocation>
</comment>
<evidence type="ECO:0000256" key="7">
    <source>
        <dbReference type="ARBA" id="ARBA00022989"/>
    </source>
</evidence>
<keyword evidence="8" id="KW-0406">Ion transport</keyword>
<keyword evidence="14" id="KW-1185">Reference proteome</keyword>
<keyword evidence="9 13" id="KW-0472">Membrane</keyword>
<evidence type="ECO:0000256" key="13">
    <source>
        <dbReference type="SAM" id="Phobius"/>
    </source>
</evidence>
<keyword evidence="3" id="KW-0813">Transport</keyword>
<dbReference type="InterPro" id="IPR039099">
    <property type="entry name" value="Pannexin"/>
</dbReference>
<name>A0ABM0QFP5_GALVR</name>
<evidence type="ECO:0000256" key="8">
    <source>
        <dbReference type="ARBA" id="ARBA00023065"/>
    </source>
</evidence>
<dbReference type="PANTHER" id="PTHR15759:SF7">
    <property type="entry name" value="PANNEXIN-2"/>
    <property type="match status" value="1"/>
</dbReference>
<evidence type="ECO:0000256" key="10">
    <source>
        <dbReference type="ARBA" id="ARBA00023180"/>
    </source>
</evidence>
<evidence type="ECO:0000313" key="14">
    <source>
        <dbReference type="Proteomes" id="UP000694923"/>
    </source>
</evidence>
<evidence type="ECO:0000256" key="3">
    <source>
        <dbReference type="ARBA" id="ARBA00022448"/>
    </source>
</evidence>
<dbReference type="Proteomes" id="UP000694923">
    <property type="component" value="Unplaced"/>
</dbReference>
<reference evidence="15" key="1">
    <citation type="submission" date="2025-08" db="UniProtKB">
        <authorList>
            <consortium name="RefSeq"/>
        </authorList>
    </citation>
    <scope>IDENTIFICATION</scope>
</reference>
<evidence type="ECO:0000256" key="4">
    <source>
        <dbReference type="ARBA" id="ARBA00022475"/>
    </source>
</evidence>
<evidence type="ECO:0000256" key="11">
    <source>
        <dbReference type="ARBA" id="ARBA00023303"/>
    </source>
</evidence>
<dbReference type="GeneID" id="103587491"/>
<keyword evidence="11" id="KW-0407">Ion channel</keyword>
<keyword evidence="6" id="KW-0256">Endoplasmic reticulum</keyword>
<keyword evidence="5 13" id="KW-0812">Transmembrane</keyword>
<keyword evidence="10" id="KW-0325">Glycoprotein</keyword>
<feature type="region of interest" description="Disordered" evidence="12">
    <location>
        <begin position="256"/>
        <end position="286"/>
    </location>
</feature>
<dbReference type="InterPro" id="IPR000990">
    <property type="entry name" value="Innexin"/>
</dbReference>
<keyword evidence="7 13" id="KW-1133">Transmembrane helix</keyword>
<evidence type="ECO:0000256" key="6">
    <source>
        <dbReference type="ARBA" id="ARBA00022824"/>
    </source>
</evidence>
<dbReference type="PANTHER" id="PTHR15759">
    <property type="entry name" value="PANNEXIN"/>
    <property type="match status" value="1"/>
</dbReference>
<evidence type="ECO:0000256" key="9">
    <source>
        <dbReference type="ARBA" id="ARBA00023136"/>
    </source>
</evidence>
<proteinExistence type="predicted"/>
<feature type="non-terminal residue" evidence="15">
    <location>
        <position position="286"/>
    </location>
</feature>
<dbReference type="PROSITE" id="PS51013">
    <property type="entry name" value="PANNEXIN"/>
    <property type="match status" value="1"/>
</dbReference>